<reference evidence="1" key="2">
    <citation type="submission" date="2021-09" db="EMBL/GenBank/DDBJ databases">
        <authorList>
            <person name="Jia N."/>
            <person name="Wang J."/>
            <person name="Shi W."/>
            <person name="Du L."/>
            <person name="Sun Y."/>
            <person name="Zhan W."/>
            <person name="Jiang J."/>
            <person name="Wang Q."/>
            <person name="Zhang B."/>
            <person name="Ji P."/>
            <person name="Sakyi L.B."/>
            <person name="Cui X."/>
            <person name="Yuan T."/>
            <person name="Jiang B."/>
            <person name="Yang W."/>
            <person name="Lam T.T.-Y."/>
            <person name="Chang Q."/>
            <person name="Ding S."/>
            <person name="Wang X."/>
            <person name="Zhu J."/>
            <person name="Ruan X."/>
            <person name="Zhao L."/>
            <person name="Wei J."/>
            <person name="Que T."/>
            <person name="Du C."/>
            <person name="Cheng J."/>
            <person name="Dai P."/>
            <person name="Han X."/>
            <person name="Huang E."/>
            <person name="Gao Y."/>
            <person name="Liu J."/>
            <person name="Shao H."/>
            <person name="Ye R."/>
            <person name="Li L."/>
            <person name="Wei W."/>
            <person name="Wang X."/>
            <person name="Wang C."/>
            <person name="Huo Q."/>
            <person name="Li W."/>
            <person name="Guo W."/>
            <person name="Chen H."/>
            <person name="Chen S."/>
            <person name="Zhou L."/>
            <person name="Zhou L."/>
            <person name="Ni X."/>
            <person name="Tian J."/>
            <person name="Zhou Y."/>
            <person name="Sheng Y."/>
            <person name="Liu T."/>
            <person name="Pan Y."/>
            <person name="Xia L."/>
            <person name="Li J."/>
            <person name="Zhao F."/>
            <person name="Cao W."/>
        </authorList>
    </citation>
    <scope>NUCLEOTIDE SEQUENCE</scope>
    <source>
        <strain evidence="1">Rmic-2018</strain>
        <tissue evidence="1">Larvae</tissue>
    </source>
</reference>
<gene>
    <name evidence="1" type="ORF">HPB51_021146</name>
</gene>
<reference evidence="1" key="1">
    <citation type="journal article" date="2020" name="Cell">
        <title>Large-Scale Comparative Analyses of Tick Genomes Elucidate Their Genetic Diversity and Vector Capacities.</title>
        <authorList>
            <consortium name="Tick Genome and Microbiome Consortium (TIGMIC)"/>
            <person name="Jia N."/>
            <person name="Wang J."/>
            <person name="Shi W."/>
            <person name="Du L."/>
            <person name="Sun Y."/>
            <person name="Zhan W."/>
            <person name="Jiang J.F."/>
            <person name="Wang Q."/>
            <person name="Zhang B."/>
            <person name="Ji P."/>
            <person name="Bell-Sakyi L."/>
            <person name="Cui X.M."/>
            <person name="Yuan T.T."/>
            <person name="Jiang B.G."/>
            <person name="Yang W.F."/>
            <person name="Lam T.T."/>
            <person name="Chang Q.C."/>
            <person name="Ding S.J."/>
            <person name="Wang X.J."/>
            <person name="Zhu J.G."/>
            <person name="Ruan X.D."/>
            <person name="Zhao L."/>
            <person name="Wei J.T."/>
            <person name="Ye R.Z."/>
            <person name="Que T.C."/>
            <person name="Du C.H."/>
            <person name="Zhou Y.H."/>
            <person name="Cheng J.X."/>
            <person name="Dai P.F."/>
            <person name="Guo W.B."/>
            <person name="Han X.H."/>
            <person name="Huang E.J."/>
            <person name="Li L.F."/>
            <person name="Wei W."/>
            <person name="Gao Y.C."/>
            <person name="Liu J.Z."/>
            <person name="Shao H.Z."/>
            <person name="Wang X."/>
            <person name="Wang C.C."/>
            <person name="Yang T.C."/>
            <person name="Huo Q.B."/>
            <person name="Li W."/>
            <person name="Chen H.Y."/>
            <person name="Chen S.E."/>
            <person name="Zhou L.G."/>
            <person name="Ni X.B."/>
            <person name="Tian J.H."/>
            <person name="Sheng Y."/>
            <person name="Liu T."/>
            <person name="Pan Y.S."/>
            <person name="Xia L.Y."/>
            <person name="Li J."/>
            <person name="Zhao F."/>
            <person name="Cao W.C."/>
        </authorList>
    </citation>
    <scope>NUCLEOTIDE SEQUENCE</scope>
    <source>
        <strain evidence="1">Rmic-2018</strain>
    </source>
</reference>
<dbReference type="VEuPathDB" id="VectorBase:LOC119169696"/>
<evidence type="ECO:0000313" key="1">
    <source>
        <dbReference type="EMBL" id="KAH8026534.1"/>
    </source>
</evidence>
<accession>A0A9J6DWW9</accession>
<dbReference type="AlphaFoldDB" id="A0A9J6DWW9"/>
<proteinExistence type="predicted"/>
<evidence type="ECO:0000313" key="2">
    <source>
        <dbReference type="Proteomes" id="UP000821866"/>
    </source>
</evidence>
<comment type="caution">
    <text evidence="1">The sequence shown here is derived from an EMBL/GenBank/DDBJ whole genome shotgun (WGS) entry which is preliminary data.</text>
</comment>
<organism evidence="1 2">
    <name type="scientific">Rhipicephalus microplus</name>
    <name type="common">Cattle tick</name>
    <name type="synonym">Boophilus microplus</name>
    <dbReference type="NCBI Taxonomy" id="6941"/>
    <lineage>
        <taxon>Eukaryota</taxon>
        <taxon>Metazoa</taxon>
        <taxon>Ecdysozoa</taxon>
        <taxon>Arthropoda</taxon>
        <taxon>Chelicerata</taxon>
        <taxon>Arachnida</taxon>
        <taxon>Acari</taxon>
        <taxon>Parasitiformes</taxon>
        <taxon>Ixodida</taxon>
        <taxon>Ixodoidea</taxon>
        <taxon>Ixodidae</taxon>
        <taxon>Rhipicephalinae</taxon>
        <taxon>Rhipicephalus</taxon>
        <taxon>Boophilus</taxon>
    </lineage>
</organism>
<name>A0A9J6DWW9_RHIMP</name>
<dbReference type="Proteomes" id="UP000821866">
    <property type="component" value="Unassembled WGS sequence"/>
</dbReference>
<protein>
    <submittedName>
        <fullName evidence="1">Uncharacterized protein</fullName>
    </submittedName>
</protein>
<dbReference type="EMBL" id="JABSTU010000007">
    <property type="protein sequence ID" value="KAH8026534.1"/>
    <property type="molecule type" value="Genomic_DNA"/>
</dbReference>
<keyword evidence="2" id="KW-1185">Reference proteome</keyword>
<sequence>MWFAVSCHPDALDGRRPRVEVLHVSPCLRVPTYFWDRQCVLPGCPCRGEHYVFTASRPTATAACHDDVAAPPRPLRRSATTLGSSLGALRWKFWKKLLIAQLATGGKWYLYIFVSFVHRKVRSSGIRLQSFFAHDSLSGSTTSAASFFDLPVQDGVIAIALAKTDSLEMDHARETGGGK</sequence>